<dbReference type="PANTHER" id="PTHR30346">
    <property type="entry name" value="TRANSCRIPTIONAL DUAL REGULATOR HCAR-RELATED"/>
    <property type="match status" value="1"/>
</dbReference>
<evidence type="ECO:0000256" key="3">
    <source>
        <dbReference type="ARBA" id="ARBA00023125"/>
    </source>
</evidence>
<evidence type="ECO:0000259" key="5">
    <source>
        <dbReference type="Pfam" id="PF03466"/>
    </source>
</evidence>
<dbReference type="PANTHER" id="PTHR30346:SF0">
    <property type="entry name" value="HCA OPERON TRANSCRIPTIONAL ACTIVATOR HCAR"/>
    <property type="match status" value="1"/>
</dbReference>
<comment type="caution">
    <text evidence="6">The sequence shown here is derived from an EMBL/GenBank/DDBJ whole genome shotgun (WGS) entry which is preliminary data.</text>
</comment>
<comment type="similarity">
    <text evidence="1">Belongs to the LysR transcriptional regulatory family.</text>
</comment>
<protein>
    <recommendedName>
        <fullName evidence="5">LysR substrate-binding domain-containing protein</fullName>
    </recommendedName>
</protein>
<evidence type="ECO:0000256" key="4">
    <source>
        <dbReference type="ARBA" id="ARBA00023163"/>
    </source>
</evidence>
<proteinExistence type="inferred from homology"/>
<keyword evidence="4" id="KW-0804">Transcription</keyword>
<keyword evidence="3" id="KW-0238">DNA-binding</keyword>
<accession>A0A645INB3</accession>
<sequence length="138" mass="15352">MVLPCTHRLASRESIHLSELQDDPLILLSRNDDSILNGIIQQAYKEAGITPKYSSSLPQNTYDLALQILANKGVALTTSLMELSHIKGLSFCRIEEDIPNAEFVIAYQKEKMIPLLSAFLDVARETEFSVPIAIPEPL</sequence>
<dbReference type="InterPro" id="IPR005119">
    <property type="entry name" value="LysR_subst-bd"/>
</dbReference>
<feature type="domain" description="LysR substrate-binding" evidence="5">
    <location>
        <begin position="2"/>
        <end position="125"/>
    </location>
</feature>
<dbReference type="AlphaFoldDB" id="A0A645INB3"/>
<name>A0A645INB3_9ZZZZ</name>
<dbReference type="Gene3D" id="3.40.190.10">
    <property type="entry name" value="Periplasmic binding protein-like II"/>
    <property type="match status" value="2"/>
</dbReference>
<organism evidence="6">
    <name type="scientific">bioreactor metagenome</name>
    <dbReference type="NCBI Taxonomy" id="1076179"/>
    <lineage>
        <taxon>unclassified sequences</taxon>
        <taxon>metagenomes</taxon>
        <taxon>ecological metagenomes</taxon>
    </lineage>
</organism>
<dbReference type="Pfam" id="PF03466">
    <property type="entry name" value="LysR_substrate"/>
    <property type="match status" value="1"/>
</dbReference>
<keyword evidence="2" id="KW-0805">Transcription regulation</keyword>
<dbReference type="GO" id="GO:0032993">
    <property type="term" value="C:protein-DNA complex"/>
    <property type="evidence" value="ECO:0007669"/>
    <property type="project" value="TreeGrafter"/>
</dbReference>
<evidence type="ECO:0000313" key="6">
    <source>
        <dbReference type="EMBL" id="MPN51899.1"/>
    </source>
</evidence>
<gene>
    <name evidence="6" type="ORF">SDC9_199550</name>
</gene>
<dbReference type="GO" id="GO:0003677">
    <property type="term" value="F:DNA binding"/>
    <property type="evidence" value="ECO:0007669"/>
    <property type="project" value="UniProtKB-KW"/>
</dbReference>
<dbReference type="GO" id="GO:0003700">
    <property type="term" value="F:DNA-binding transcription factor activity"/>
    <property type="evidence" value="ECO:0007669"/>
    <property type="project" value="TreeGrafter"/>
</dbReference>
<dbReference type="SUPFAM" id="SSF53850">
    <property type="entry name" value="Periplasmic binding protein-like II"/>
    <property type="match status" value="1"/>
</dbReference>
<dbReference type="EMBL" id="VSSQ01117461">
    <property type="protein sequence ID" value="MPN51899.1"/>
    <property type="molecule type" value="Genomic_DNA"/>
</dbReference>
<evidence type="ECO:0000256" key="2">
    <source>
        <dbReference type="ARBA" id="ARBA00023015"/>
    </source>
</evidence>
<evidence type="ECO:0000256" key="1">
    <source>
        <dbReference type="ARBA" id="ARBA00009437"/>
    </source>
</evidence>
<reference evidence="6" key="1">
    <citation type="submission" date="2019-08" db="EMBL/GenBank/DDBJ databases">
        <authorList>
            <person name="Kucharzyk K."/>
            <person name="Murdoch R.W."/>
            <person name="Higgins S."/>
            <person name="Loffler F."/>
        </authorList>
    </citation>
    <scope>NUCLEOTIDE SEQUENCE</scope>
</reference>